<protein>
    <submittedName>
        <fullName evidence="2">Uncharacterized protein</fullName>
    </submittedName>
</protein>
<evidence type="ECO:0000313" key="3">
    <source>
        <dbReference type="Proteomes" id="UP000295270"/>
    </source>
</evidence>
<keyword evidence="1" id="KW-1133">Transmembrane helix</keyword>
<dbReference type="EMBL" id="SLWA01000002">
    <property type="protein sequence ID" value="TCN59877.1"/>
    <property type="molecule type" value="Genomic_DNA"/>
</dbReference>
<keyword evidence="3" id="KW-1185">Reference proteome</keyword>
<sequence>MNYLFDLWSANPLNAVFFHIKEKGNSFKTIPLFEILNFCVTYFKVVLITTPACSIAVCTAGTLAIGFRSP</sequence>
<keyword evidence="1" id="KW-0472">Membrane</keyword>
<accession>A0ABY2B2K5</accession>
<reference evidence="2 3" key="1">
    <citation type="journal article" date="2015" name="Stand. Genomic Sci.">
        <title>Genomic Encyclopedia of Bacterial and Archaeal Type Strains, Phase III: the genomes of soil and plant-associated and newly described type strains.</title>
        <authorList>
            <person name="Whitman W.B."/>
            <person name="Woyke T."/>
            <person name="Klenk H.P."/>
            <person name="Zhou Y."/>
            <person name="Lilburn T.G."/>
            <person name="Beck B.J."/>
            <person name="De Vos P."/>
            <person name="Vandamme P."/>
            <person name="Eisen J.A."/>
            <person name="Garrity G."/>
            <person name="Hugenholtz P."/>
            <person name="Kyrpides N.C."/>
        </authorList>
    </citation>
    <scope>NUCLEOTIDE SEQUENCE [LARGE SCALE GENOMIC DNA]</scope>
    <source>
        <strain evidence="2 3">P5626</strain>
    </source>
</reference>
<feature type="transmembrane region" description="Helical" evidence="1">
    <location>
        <begin position="42"/>
        <end position="67"/>
    </location>
</feature>
<proteinExistence type="predicted"/>
<name>A0ABY2B2K5_9FLAO</name>
<keyword evidence="1" id="KW-0812">Transmembrane</keyword>
<organism evidence="2 3">
    <name type="scientific">Flavobacterium circumlabens</name>
    <dbReference type="NCBI Taxonomy" id="2133765"/>
    <lineage>
        <taxon>Bacteria</taxon>
        <taxon>Pseudomonadati</taxon>
        <taxon>Bacteroidota</taxon>
        <taxon>Flavobacteriia</taxon>
        <taxon>Flavobacteriales</taxon>
        <taxon>Flavobacteriaceae</taxon>
        <taxon>Flavobacterium</taxon>
    </lineage>
</organism>
<evidence type="ECO:0000313" key="2">
    <source>
        <dbReference type="EMBL" id="TCN59877.1"/>
    </source>
</evidence>
<comment type="caution">
    <text evidence="2">The sequence shown here is derived from an EMBL/GenBank/DDBJ whole genome shotgun (WGS) entry which is preliminary data.</text>
</comment>
<dbReference type="Proteomes" id="UP000295270">
    <property type="component" value="Unassembled WGS sequence"/>
</dbReference>
<evidence type="ECO:0000256" key="1">
    <source>
        <dbReference type="SAM" id="Phobius"/>
    </source>
</evidence>
<gene>
    <name evidence="2" type="ORF">EV142_102497</name>
</gene>